<dbReference type="PANTHER" id="PTHR30399:SF1">
    <property type="entry name" value="UTP PYROPHOSPHATASE"/>
    <property type="match status" value="1"/>
</dbReference>
<gene>
    <name evidence="2" type="ORF">QS748_00565</name>
</gene>
<dbReference type="CDD" id="cd07344">
    <property type="entry name" value="M48_yhfN_like"/>
    <property type="match status" value="1"/>
</dbReference>
<dbReference type="EMBL" id="JASXSV010000001">
    <property type="protein sequence ID" value="MDP0587768.1"/>
    <property type="molecule type" value="Genomic_DNA"/>
</dbReference>
<dbReference type="GO" id="GO:0008237">
    <property type="term" value="F:metallopeptidase activity"/>
    <property type="evidence" value="ECO:0007669"/>
    <property type="project" value="UniProtKB-KW"/>
</dbReference>
<feature type="domain" description="YgjP-like metallopeptidase" evidence="1">
    <location>
        <begin position="21"/>
        <end position="223"/>
    </location>
</feature>
<dbReference type="EC" id="3.4.-.-" evidence="2"/>
<organism evidence="2 3">
    <name type="scientific">Candidatus Endonucleibacter bathymodioli</name>
    <dbReference type="NCBI Taxonomy" id="539814"/>
    <lineage>
        <taxon>Bacteria</taxon>
        <taxon>Pseudomonadati</taxon>
        <taxon>Pseudomonadota</taxon>
        <taxon>Gammaproteobacteria</taxon>
        <taxon>Oceanospirillales</taxon>
        <taxon>Endozoicomonadaceae</taxon>
        <taxon>Candidatus Endonucleibacter</taxon>
    </lineage>
</organism>
<keyword evidence="2" id="KW-0378">Hydrolase</keyword>
<keyword evidence="2" id="KW-0645">Protease</keyword>
<keyword evidence="3" id="KW-1185">Reference proteome</keyword>
<name>A0AA90NJD7_9GAMM</name>
<evidence type="ECO:0000259" key="1">
    <source>
        <dbReference type="Pfam" id="PF01863"/>
    </source>
</evidence>
<comment type="caution">
    <text evidence="2">The sequence shown here is derived from an EMBL/GenBank/DDBJ whole genome shotgun (WGS) entry which is preliminary data.</text>
</comment>
<dbReference type="Proteomes" id="UP001178148">
    <property type="component" value="Unassembled WGS sequence"/>
</dbReference>
<reference evidence="2 3" key="1">
    <citation type="journal article" date="2023" name="bioRxiv">
        <title>An intranuclear bacterial parasite of deep-sea mussels expresses apoptosis inhibitors acquired from its host.</title>
        <authorList>
            <person name="Gonzalez Porras M.A."/>
            <person name="Assie A."/>
            <person name="Tietjen M."/>
            <person name="Violette M."/>
            <person name="Kleiner M."/>
            <person name="Gruber-Vodicka H."/>
            <person name="Dubilier N."/>
            <person name="Leisch N."/>
        </authorList>
    </citation>
    <scope>NUCLEOTIDE SEQUENCE [LARGE SCALE GENOMIC DNA]</scope>
    <source>
        <strain evidence="2">IAP13</strain>
    </source>
</reference>
<dbReference type="Gene3D" id="3.30.2010.10">
    <property type="entry name" value="Metalloproteases ('zincins'), catalytic domain"/>
    <property type="match status" value="1"/>
</dbReference>
<proteinExistence type="predicted"/>
<evidence type="ECO:0000313" key="3">
    <source>
        <dbReference type="Proteomes" id="UP001178148"/>
    </source>
</evidence>
<dbReference type="InterPro" id="IPR002725">
    <property type="entry name" value="YgjP-like_metallopeptidase"/>
</dbReference>
<protein>
    <submittedName>
        <fullName evidence="2">SprT family zinc-dependent metalloprotease</fullName>
        <ecNumber evidence="2">3.4.-.-</ecNumber>
    </submittedName>
</protein>
<dbReference type="Pfam" id="PF01863">
    <property type="entry name" value="YgjP-like"/>
    <property type="match status" value="1"/>
</dbReference>
<dbReference type="InterPro" id="IPR053136">
    <property type="entry name" value="UTP_pyrophosphatase-like"/>
</dbReference>
<dbReference type="AlphaFoldDB" id="A0AA90NJD7"/>
<dbReference type="PANTHER" id="PTHR30399">
    <property type="entry name" value="UNCHARACTERIZED PROTEIN YGJP"/>
    <property type="match status" value="1"/>
</dbReference>
<keyword evidence="2" id="KW-0482">Metalloprotease</keyword>
<accession>A0AA90NJD7</accession>
<evidence type="ECO:0000313" key="2">
    <source>
        <dbReference type="EMBL" id="MDP0587768.1"/>
    </source>
</evidence>
<sequence>MLVKYGTTAIEYTIERKRSLKNTYINVDRLGVIVKTNELTSTNEIESYVMQKAIWIVENLKGYKAQSDIEIVTGARLYYLGKSYYIDVLECDVKEVCVEFIHSKFKIQVPFYCNQVIIHKAIDAFYKERAINKITTLVQKRSTLMEVQPEHISFRKSEKRWGSCSPTNRISFNYHLMKLSSSLIEYVVIHELCHINHKNHSKEFWKMVKRFMPEYKAREEKIKGFEKLL</sequence>